<dbReference type="Pfam" id="PF02797">
    <property type="entry name" value="Chal_sti_synt_C"/>
    <property type="match status" value="1"/>
</dbReference>
<evidence type="ECO:0000313" key="5">
    <source>
        <dbReference type="Proteomes" id="UP001446871"/>
    </source>
</evidence>
<dbReference type="PANTHER" id="PTHR11877:SF46">
    <property type="entry name" value="TYPE III POLYKETIDE SYNTHASE A"/>
    <property type="match status" value="1"/>
</dbReference>
<organism evidence="4 5">
    <name type="scientific">Apiospora saccharicola</name>
    <dbReference type="NCBI Taxonomy" id="335842"/>
    <lineage>
        <taxon>Eukaryota</taxon>
        <taxon>Fungi</taxon>
        <taxon>Dikarya</taxon>
        <taxon>Ascomycota</taxon>
        <taxon>Pezizomycotina</taxon>
        <taxon>Sordariomycetes</taxon>
        <taxon>Xylariomycetidae</taxon>
        <taxon>Amphisphaeriales</taxon>
        <taxon>Apiosporaceae</taxon>
        <taxon>Apiospora</taxon>
    </lineage>
</organism>
<dbReference type="Gene3D" id="3.40.47.10">
    <property type="match status" value="1"/>
</dbReference>
<feature type="domain" description="Chalcone/stilbene synthase C-terminal" evidence="3">
    <location>
        <begin position="3"/>
        <end position="138"/>
    </location>
</feature>
<dbReference type="InterPro" id="IPR016039">
    <property type="entry name" value="Thiolase-like"/>
</dbReference>
<sequence>MTIPDTAQEMSFLAEADGFRAVIGRDVADHTRKAILPLFKQLYSSLTNRENMRANPARFDWALHPGGKAIIAGTQEELGLSDNHLRATKEIYRTRGNSSSASVLAVLDLLRHRGQGREHVAVASFGPGLVCEMVLLRHCRDVETAQVGFGIKNHDHVDGRY</sequence>
<keyword evidence="2" id="KW-0808">Transferase</keyword>
<gene>
    <name evidence="4" type="ORF">PG996_007690</name>
</gene>
<evidence type="ECO:0000259" key="3">
    <source>
        <dbReference type="Pfam" id="PF02797"/>
    </source>
</evidence>
<keyword evidence="5" id="KW-1185">Reference proteome</keyword>
<proteinExistence type="inferred from homology"/>
<dbReference type="InterPro" id="IPR012328">
    <property type="entry name" value="Chalcone/stilbene_synt_C"/>
</dbReference>
<evidence type="ECO:0000313" key="4">
    <source>
        <dbReference type="EMBL" id="KAK8068578.1"/>
    </source>
</evidence>
<accession>A0ABR1VBJ8</accession>
<dbReference type="EMBL" id="JAQQWM010000004">
    <property type="protein sequence ID" value="KAK8068578.1"/>
    <property type="molecule type" value="Genomic_DNA"/>
</dbReference>
<dbReference type="Proteomes" id="UP001446871">
    <property type="component" value="Unassembled WGS sequence"/>
</dbReference>
<reference evidence="4 5" key="1">
    <citation type="submission" date="2023-01" db="EMBL/GenBank/DDBJ databases">
        <title>Analysis of 21 Apiospora genomes using comparative genomics revels a genus with tremendous synthesis potential of carbohydrate active enzymes and secondary metabolites.</title>
        <authorList>
            <person name="Sorensen T."/>
        </authorList>
    </citation>
    <scope>NUCLEOTIDE SEQUENCE [LARGE SCALE GENOMIC DNA]</scope>
    <source>
        <strain evidence="4 5">CBS 83171</strain>
    </source>
</reference>
<name>A0ABR1VBJ8_9PEZI</name>
<dbReference type="PANTHER" id="PTHR11877">
    <property type="entry name" value="HYDROXYMETHYLGLUTARYL-COA SYNTHASE"/>
    <property type="match status" value="1"/>
</dbReference>
<comment type="similarity">
    <text evidence="1">Belongs to the thiolase-like superfamily. Chalcone/stilbene synthases family.</text>
</comment>
<evidence type="ECO:0000256" key="1">
    <source>
        <dbReference type="ARBA" id="ARBA00005531"/>
    </source>
</evidence>
<protein>
    <recommendedName>
        <fullName evidence="3">Chalcone/stilbene synthase C-terminal domain-containing protein</fullName>
    </recommendedName>
</protein>
<evidence type="ECO:0000256" key="2">
    <source>
        <dbReference type="ARBA" id="ARBA00022679"/>
    </source>
</evidence>
<dbReference type="InterPro" id="IPR011141">
    <property type="entry name" value="Polyketide_synthase_type-III"/>
</dbReference>
<comment type="caution">
    <text evidence="4">The sequence shown here is derived from an EMBL/GenBank/DDBJ whole genome shotgun (WGS) entry which is preliminary data.</text>
</comment>
<dbReference type="SUPFAM" id="SSF53901">
    <property type="entry name" value="Thiolase-like"/>
    <property type="match status" value="1"/>
</dbReference>